<proteinExistence type="predicted"/>
<dbReference type="EMBL" id="FZPD01000009">
    <property type="protein sequence ID" value="SNT40465.1"/>
    <property type="molecule type" value="Genomic_DNA"/>
</dbReference>
<dbReference type="AlphaFoldDB" id="A0A239MCG1"/>
<reference evidence="1 2" key="1">
    <citation type="submission" date="2017-06" db="EMBL/GenBank/DDBJ databases">
        <authorList>
            <person name="Kim H.J."/>
            <person name="Triplett B.A."/>
        </authorList>
    </citation>
    <scope>NUCLEOTIDE SEQUENCE [LARGE SCALE GENOMIC DNA]</scope>
    <source>
        <strain evidence="1 2">DSM 19307</strain>
    </source>
</reference>
<name>A0A239MCG1_EKHLU</name>
<keyword evidence="2" id="KW-1185">Reference proteome</keyword>
<sequence length="237" mass="26863">MRTFIIACIFFISGTVNGQQNGLAKIKDYDLSKIWTSGGSTDIDEPDFFTTKRPDFRGFIGDNYQRIYIQIDEVIKDHSDQLTYYVRGYSIVKGNRCTFLGTIKIDSTEIKERPPLSAIQGAESLVDMNKVSHFGKAYCTYELFENKNQKWTGFFKGSLSTKFYLTNENEIKYDAAGGFSDSYMNNTYIGTWTSYSSGNSKTCNWGEFRIPESGDLDIGAGGFSPNPKYIENGWKEN</sequence>
<dbReference type="OrthoDB" id="880022at2"/>
<dbReference type="RefSeq" id="WP_089358468.1">
    <property type="nucleotide sequence ID" value="NZ_FZPD01000009.1"/>
</dbReference>
<gene>
    <name evidence="1" type="ORF">SAMN05421640_3808</name>
</gene>
<accession>A0A239MCG1</accession>
<dbReference type="Proteomes" id="UP000198393">
    <property type="component" value="Unassembled WGS sequence"/>
</dbReference>
<organism evidence="1 2">
    <name type="scientific">Ekhidna lutea</name>
    <dbReference type="NCBI Taxonomy" id="447679"/>
    <lineage>
        <taxon>Bacteria</taxon>
        <taxon>Pseudomonadati</taxon>
        <taxon>Bacteroidota</taxon>
        <taxon>Cytophagia</taxon>
        <taxon>Cytophagales</taxon>
        <taxon>Reichenbachiellaceae</taxon>
        <taxon>Ekhidna</taxon>
    </lineage>
</organism>
<evidence type="ECO:0000313" key="2">
    <source>
        <dbReference type="Proteomes" id="UP000198393"/>
    </source>
</evidence>
<evidence type="ECO:0000313" key="1">
    <source>
        <dbReference type="EMBL" id="SNT40465.1"/>
    </source>
</evidence>
<protein>
    <submittedName>
        <fullName evidence="1">Uncharacterized protein</fullName>
    </submittedName>
</protein>